<dbReference type="VEuPathDB" id="FungiDB:I302_01387"/>
<dbReference type="InterPro" id="IPR046884">
    <property type="entry name" value="MnmA-like_central"/>
</dbReference>
<dbReference type="NCBIfam" id="TIGR00420">
    <property type="entry name" value="trmU"/>
    <property type="match status" value="1"/>
</dbReference>
<comment type="similarity">
    <text evidence="2">Belongs to the MnmA/TRMU family.</text>
</comment>
<keyword evidence="9" id="KW-0694">RNA-binding</keyword>
<dbReference type="NCBIfam" id="NF001138">
    <property type="entry name" value="PRK00143.1"/>
    <property type="match status" value="1"/>
</dbReference>
<keyword evidence="10" id="KW-1015">Disulfide bond</keyword>
<keyword evidence="8" id="KW-0067">ATP-binding</keyword>
<dbReference type="STRING" id="1296100.A0A1B9GFP7"/>
<keyword evidence="7" id="KW-0547">Nucleotide-binding</keyword>
<reference evidence="15" key="4">
    <citation type="submission" date="2024-02" db="EMBL/GenBank/DDBJ databases">
        <title>Comparative genomics of Cryptococcus and Kwoniella reveals pathogenesis evolution and contrasting modes of karyotype evolution via chromosome fusion or intercentromeric recombination.</title>
        <authorList>
            <person name="Coelho M.A."/>
            <person name="David-Palma M."/>
            <person name="Shea T."/>
            <person name="Bowers K."/>
            <person name="McGinley-Smith S."/>
            <person name="Mohammad A.W."/>
            <person name="Gnirke A."/>
            <person name="Yurkov A.M."/>
            <person name="Nowrousian M."/>
            <person name="Sun S."/>
            <person name="Cuomo C.A."/>
            <person name="Heitman J."/>
        </authorList>
    </citation>
    <scope>NUCLEOTIDE SEQUENCE</scope>
    <source>
        <strain evidence="15">CBS 10118</strain>
    </source>
</reference>
<reference evidence="15" key="2">
    <citation type="submission" date="2013-07" db="EMBL/GenBank/DDBJ databases">
        <authorList>
            <consortium name="The Broad Institute Genome Sequencing Platform"/>
            <person name="Cuomo C."/>
            <person name="Litvintseva A."/>
            <person name="Chen Y."/>
            <person name="Heitman J."/>
            <person name="Sun S."/>
            <person name="Springer D."/>
            <person name="Dromer F."/>
            <person name="Young S.K."/>
            <person name="Zeng Q."/>
            <person name="Gargeya S."/>
            <person name="Fitzgerald M."/>
            <person name="Abouelleil A."/>
            <person name="Alvarado L."/>
            <person name="Berlin A.M."/>
            <person name="Chapman S.B."/>
            <person name="Dewar J."/>
            <person name="Goldberg J."/>
            <person name="Griggs A."/>
            <person name="Gujja S."/>
            <person name="Hansen M."/>
            <person name="Howarth C."/>
            <person name="Imamovic A."/>
            <person name="Larimer J."/>
            <person name="McCowan C."/>
            <person name="Murphy C."/>
            <person name="Pearson M."/>
            <person name="Priest M."/>
            <person name="Roberts A."/>
            <person name="Saif S."/>
            <person name="Shea T."/>
            <person name="Sykes S."/>
            <person name="Wortman J."/>
            <person name="Nusbaum C."/>
            <person name="Birren B."/>
        </authorList>
    </citation>
    <scope>NUCLEOTIDE SEQUENCE</scope>
    <source>
        <strain evidence="15">CBS 10118</strain>
    </source>
</reference>
<dbReference type="FunFam" id="2.30.30.280:FF:000001">
    <property type="entry name" value="tRNA-specific 2-thiouridylase MnmA"/>
    <property type="match status" value="1"/>
</dbReference>
<proteinExistence type="inferred from homology"/>
<keyword evidence="4" id="KW-0820">tRNA-binding</keyword>
<dbReference type="GO" id="GO:0000049">
    <property type="term" value="F:tRNA binding"/>
    <property type="evidence" value="ECO:0007669"/>
    <property type="project" value="UniProtKB-KW"/>
</dbReference>
<dbReference type="EC" id="2.8.1.14" evidence="3"/>
<evidence type="ECO:0000256" key="7">
    <source>
        <dbReference type="ARBA" id="ARBA00022741"/>
    </source>
</evidence>
<sequence length="458" mass="51315">MALLGLSTCLRSCHPIAGPSRIAARYIPRKRIIMTVISRRSIATLSQKEVNDLIPTLDQLGLEEGDDVTVAVSGGVDSATSLRILCELPLNLDVIFMRNWDPLLSESSSSSPSSQYALSYQSSNTKSGCQWEKDWHDVQSITRSIGIPRDKVKLVDLSKEYWSRVFEPSINVWENGRTPNPDVDCNREIKFGALMEHLPKHRRHFLATGHYGHVEHSSAISKLMRAEDHTKDQTYYLSQMNEQQLSRTILPLGRLTKSTVRQLATYWNLPNAKKEESMGVCFIGERGKFGDFISQYTSPPKSQGHIVTLTGEMLGHHKGLWYYTIGQRAKIADQLKPLYIAKKGLGEHKNDILVVPGNDHPMLQCTSVATDRFHWIHGDYPSDLIEKDYDGKINVQVRHRMDPVPARVTPTDSNGGVIIDFPDPLPGVAPGQVAAIWYGDWCLGSGVIRNSKCLSDEQ</sequence>
<evidence type="ECO:0000259" key="12">
    <source>
        <dbReference type="Pfam" id="PF20258"/>
    </source>
</evidence>
<dbReference type="InterPro" id="IPR004506">
    <property type="entry name" value="MnmA-like"/>
</dbReference>
<dbReference type="GO" id="GO:0005739">
    <property type="term" value="C:mitochondrion"/>
    <property type="evidence" value="ECO:0007669"/>
    <property type="project" value="TreeGrafter"/>
</dbReference>
<dbReference type="GO" id="GO:0005524">
    <property type="term" value="F:ATP binding"/>
    <property type="evidence" value="ECO:0007669"/>
    <property type="project" value="UniProtKB-KW"/>
</dbReference>
<dbReference type="Proteomes" id="UP000092730">
    <property type="component" value="Chromosome 1"/>
</dbReference>
<comment type="catalytic activity">
    <reaction evidence="11">
        <text>5-taurinomethyluridine(34) in tRNA + S-sulfanyl-L-cysteinyl-[protein] + AH2 + ATP = 5-taurinomethyl-2-thiouridine(34) in tRNA + L-cysteinyl-[protein] + A + AMP + diphosphate + H(+)</text>
        <dbReference type="Rhea" id="RHEA:47040"/>
        <dbReference type="Rhea" id="RHEA-COMP:10131"/>
        <dbReference type="Rhea" id="RHEA-COMP:11726"/>
        <dbReference type="Rhea" id="RHEA-COMP:11732"/>
        <dbReference type="Rhea" id="RHEA-COMP:11733"/>
        <dbReference type="ChEBI" id="CHEBI:13193"/>
        <dbReference type="ChEBI" id="CHEBI:15378"/>
        <dbReference type="ChEBI" id="CHEBI:17499"/>
        <dbReference type="ChEBI" id="CHEBI:29950"/>
        <dbReference type="ChEBI" id="CHEBI:30616"/>
        <dbReference type="ChEBI" id="CHEBI:33019"/>
        <dbReference type="ChEBI" id="CHEBI:61963"/>
        <dbReference type="ChEBI" id="CHEBI:87171"/>
        <dbReference type="ChEBI" id="CHEBI:87172"/>
        <dbReference type="ChEBI" id="CHEBI:456215"/>
        <dbReference type="EC" id="2.8.1.14"/>
    </reaction>
</comment>
<dbReference type="KEGG" id="kbi:30205786"/>
<dbReference type="EMBL" id="CP144541">
    <property type="protein sequence ID" value="WVW80708.1"/>
    <property type="molecule type" value="Genomic_DNA"/>
</dbReference>
<evidence type="ECO:0000256" key="11">
    <source>
        <dbReference type="ARBA" id="ARBA00049564"/>
    </source>
</evidence>
<evidence type="ECO:0000256" key="10">
    <source>
        <dbReference type="ARBA" id="ARBA00023157"/>
    </source>
</evidence>
<gene>
    <name evidence="14" type="ORF">I302_01387</name>
    <name evidence="15" type="ORF">I302_102694</name>
</gene>
<evidence type="ECO:0000313" key="15">
    <source>
        <dbReference type="EMBL" id="WVW80708.1"/>
    </source>
</evidence>
<dbReference type="Gene3D" id="3.40.50.620">
    <property type="entry name" value="HUPs"/>
    <property type="match status" value="1"/>
</dbReference>
<evidence type="ECO:0000313" key="14">
    <source>
        <dbReference type="EMBL" id="OCF29874.1"/>
    </source>
</evidence>
<dbReference type="CDD" id="cd01998">
    <property type="entry name" value="MnmA_TRMU-like"/>
    <property type="match status" value="1"/>
</dbReference>
<dbReference type="Pfam" id="PF20258">
    <property type="entry name" value="tRNA_Me_trans_C"/>
    <property type="match status" value="1"/>
</dbReference>
<dbReference type="Gene3D" id="2.30.30.280">
    <property type="entry name" value="Adenine nucleotide alpha hydrolases-like domains"/>
    <property type="match status" value="1"/>
</dbReference>
<evidence type="ECO:0000259" key="13">
    <source>
        <dbReference type="Pfam" id="PF20259"/>
    </source>
</evidence>
<dbReference type="Pfam" id="PF03054">
    <property type="entry name" value="tRNA_Me_trans"/>
    <property type="match status" value="1"/>
</dbReference>
<evidence type="ECO:0000313" key="16">
    <source>
        <dbReference type="Proteomes" id="UP000092730"/>
    </source>
</evidence>
<evidence type="ECO:0000256" key="8">
    <source>
        <dbReference type="ARBA" id="ARBA00022840"/>
    </source>
</evidence>
<accession>A0A1B9GFP7</accession>
<evidence type="ECO:0000256" key="3">
    <source>
        <dbReference type="ARBA" id="ARBA00011953"/>
    </source>
</evidence>
<keyword evidence="14" id="KW-0489">Methyltransferase</keyword>
<dbReference type="OrthoDB" id="3685at2759"/>
<keyword evidence="6" id="KW-0819">tRNA processing</keyword>
<dbReference type="InterPro" id="IPR046885">
    <property type="entry name" value="MnmA-like_C"/>
</dbReference>
<evidence type="ECO:0000256" key="1">
    <source>
        <dbReference type="ARBA" id="ARBA00003986"/>
    </source>
</evidence>
<dbReference type="SUPFAM" id="SSF52402">
    <property type="entry name" value="Adenine nucleotide alpha hydrolases-like"/>
    <property type="match status" value="1"/>
</dbReference>
<dbReference type="GeneID" id="30205786"/>
<protein>
    <recommendedName>
        <fullName evidence="3">tRNA-5-taurinomethyluridine 2-sulfurtransferase</fullName>
        <ecNumber evidence="3">2.8.1.14</ecNumber>
    </recommendedName>
</protein>
<keyword evidence="5 14" id="KW-0808">Transferase</keyword>
<evidence type="ECO:0000256" key="9">
    <source>
        <dbReference type="ARBA" id="ARBA00022884"/>
    </source>
</evidence>
<evidence type="ECO:0000256" key="4">
    <source>
        <dbReference type="ARBA" id="ARBA00022555"/>
    </source>
</evidence>
<dbReference type="RefSeq" id="XP_019050944.1">
    <property type="nucleotide sequence ID" value="XM_019188066.1"/>
</dbReference>
<feature type="domain" description="tRNA-specific 2-thiouridylase MnmA-like C-terminal" evidence="12">
    <location>
        <begin position="370"/>
        <end position="448"/>
    </location>
</feature>
<dbReference type="Pfam" id="PF20259">
    <property type="entry name" value="tRNA_Me_trans_M"/>
    <property type="match status" value="1"/>
</dbReference>
<dbReference type="GO" id="GO:0016783">
    <property type="term" value="F:sulfurtransferase activity"/>
    <property type="evidence" value="ECO:0007669"/>
    <property type="project" value="InterPro"/>
</dbReference>
<dbReference type="Gene3D" id="2.40.30.10">
    <property type="entry name" value="Translation factors"/>
    <property type="match status" value="1"/>
</dbReference>
<dbReference type="GO" id="GO:0002143">
    <property type="term" value="P:tRNA wobble position uridine thiolation"/>
    <property type="evidence" value="ECO:0007669"/>
    <property type="project" value="TreeGrafter"/>
</dbReference>
<dbReference type="GO" id="GO:0032259">
    <property type="term" value="P:methylation"/>
    <property type="evidence" value="ECO:0007669"/>
    <property type="project" value="UniProtKB-KW"/>
</dbReference>
<dbReference type="EMBL" id="KI894018">
    <property type="protein sequence ID" value="OCF29874.1"/>
    <property type="molecule type" value="Genomic_DNA"/>
</dbReference>
<name>A0A1B9GFP7_9TREE</name>
<evidence type="ECO:0000256" key="2">
    <source>
        <dbReference type="ARBA" id="ARBA00006191"/>
    </source>
</evidence>
<dbReference type="InterPro" id="IPR014729">
    <property type="entry name" value="Rossmann-like_a/b/a_fold"/>
</dbReference>
<reference evidence="14" key="3">
    <citation type="submission" date="2014-01" db="EMBL/GenBank/DDBJ databases">
        <title>Evolution of pathogenesis and genome organization in the Tremellales.</title>
        <authorList>
            <person name="Cuomo C."/>
            <person name="Litvintseva A."/>
            <person name="Heitman J."/>
            <person name="Chen Y."/>
            <person name="Sun S."/>
            <person name="Springer D."/>
            <person name="Dromer F."/>
            <person name="Young S."/>
            <person name="Zeng Q."/>
            <person name="Chapman S."/>
            <person name="Gujja S."/>
            <person name="Saif S."/>
            <person name="Birren B."/>
        </authorList>
    </citation>
    <scope>NUCLEOTIDE SEQUENCE</scope>
    <source>
        <strain evidence="14">CBS 10118</strain>
    </source>
</reference>
<reference evidence="14" key="1">
    <citation type="submission" date="2013-07" db="EMBL/GenBank/DDBJ databases">
        <title>The Genome Sequence of Cryptococcus bestiolae CBS10118.</title>
        <authorList>
            <consortium name="The Broad Institute Genome Sequencing Platform"/>
            <person name="Cuomo C."/>
            <person name="Litvintseva A."/>
            <person name="Chen Y."/>
            <person name="Heitman J."/>
            <person name="Sun S."/>
            <person name="Springer D."/>
            <person name="Dromer F."/>
            <person name="Young S.K."/>
            <person name="Zeng Q."/>
            <person name="Gargeya S."/>
            <person name="Fitzgerald M."/>
            <person name="Abouelleil A."/>
            <person name="Alvarado L."/>
            <person name="Berlin A.M."/>
            <person name="Chapman S.B."/>
            <person name="Dewar J."/>
            <person name="Goldberg J."/>
            <person name="Griggs A."/>
            <person name="Gujja S."/>
            <person name="Hansen M."/>
            <person name="Howarth C."/>
            <person name="Imamovic A."/>
            <person name="Larimer J."/>
            <person name="McCowan C."/>
            <person name="Murphy C."/>
            <person name="Pearson M."/>
            <person name="Priest M."/>
            <person name="Roberts A."/>
            <person name="Saif S."/>
            <person name="Shea T."/>
            <person name="Sykes S."/>
            <person name="Wortman J."/>
            <person name="Nusbaum C."/>
            <person name="Birren B."/>
        </authorList>
    </citation>
    <scope>NUCLEOTIDE SEQUENCE [LARGE SCALE GENOMIC DNA]</scope>
    <source>
        <strain evidence="14">CBS 10118</strain>
    </source>
</reference>
<dbReference type="AlphaFoldDB" id="A0A1B9GFP7"/>
<dbReference type="InterPro" id="IPR023382">
    <property type="entry name" value="MnmA-like_central_sf"/>
</dbReference>
<dbReference type="PANTHER" id="PTHR11933:SF5">
    <property type="entry name" value="MITOCHONDRIAL TRNA-SPECIFIC 2-THIOURIDYLASE 1"/>
    <property type="match status" value="1"/>
</dbReference>
<comment type="function">
    <text evidence="1">Catalyzes the 2-thiolation of uridine at the wobble position (U34) of mitochondrial tRNA(Lys), tRNA(Glu) and tRNA(Gln). Required for the formation of 5-taurinomethyl-2-thiouridine (tm5s2U) of mitochondrial tRNA(Lys), tRNA(Glu), and tRNA(Gln) at the wobble position. ATP is required to activate the C2 atom of the wobble base.</text>
</comment>
<evidence type="ECO:0000256" key="5">
    <source>
        <dbReference type="ARBA" id="ARBA00022679"/>
    </source>
</evidence>
<dbReference type="PANTHER" id="PTHR11933">
    <property type="entry name" value="TRNA 5-METHYLAMINOMETHYL-2-THIOURIDYLATE -METHYLTRANSFERASE"/>
    <property type="match status" value="1"/>
</dbReference>
<keyword evidence="16" id="KW-1185">Reference proteome</keyword>
<dbReference type="GO" id="GO:0008168">
    <property type="term" value="F:methyltransferase activity"/>
    <property type="evidence" value="ECO:0007669"/>
    <property type="project" value="UniProtKB-KW"/>
</dbReference>
<evidence type="ECO:0000256" key="6">
    <source>
        <dbReference type="ARBA" id="ARBA00022694"/>
    </source>
</evidence>
<organism evidence="14">
    <name type="scientific">Kwoniella bestiolae CBS 10118</name>
    <dbReference type="NCBI Taxonomy" id="1296100"/>
    <lineage>
        <taxon>Eukaryota</taxon>
        <taxon>Fungi</taxon>
        <taxon>Dikarya</taxon>
        <taxon>Basidiomycota</taxon>
        <taxon>Agaricomycotina</taxon>
        <taxon>Tremellomycetes</taxon>
        <taxon>Tremellales</taxon>
        <taxon>Cryptococcaceae</taxon>
        <taxon>Kwoniella</taxon>
    </lineage>
</organism>
<feature type="domain" description="tRNA-specific 2-thiouridylase MnmA-like central" evidence="13">
    <location>
        <begin position="291"/>
        <end position="355"/>
    </location>
</feature>